<dbReference type="InterPro" id="IPR000182">
    <property type="entry name" value="GNAT_dom"/>
</dbReference>
<dbReference type="GO" id="GO:0005840">
    <property type="term" value="C:ribosome"/>
    <property type="evidence" value="ECO:0007669"/>
    <property type="project" value="UniProtKB-KW"/>
</dbReference>
<dbReference type="RefSeq" id="WP_245977585.1">
    <property type="nucleotide sequence ID" value="NZ_RBIN01000001.1"/>
</dbReference>
<sequence>MSRVPLLQFRHATPEDIPALVELVTTAYRGEASRAGWTHEADLLDGTRIMPEMLAEDLARPHALVLIGEDRGSGEPVACAHLEGIDGHAHFGMFAVLPECQRHGVGRALLAEAERLARDELACRDMNMTVIDVRHELIAWYERRGYQQTGETRPFPHDDPRFGTPRRDDLQFAVLEKPLD</sequence>
<dbReference type="Proteomes" id="UP000281975">
    <property type="component" value="Unassembled WGS sequence"/>
</dbReference>
<protein>
    <submittedName>
        <fullName evidence="4">Ribosomal protein S18 acetylase RimI-like enzyme</fullName>
    </submittedName>
</protein>
<proteinExistence type="predicted"/>
<name>A0A420X0F1_9GAMM</name>
<dbReference type="SUPFAM" id="SSF55729">
    <property type="entry name" value="Acyl-CoA N-acyltransferases (Nat)"/>
    <property type="match status" value="1"/>
</dbReference>
<dbReference type="CDD" id="cd04301">
    <property type="entry name" value="NAT_SF"/>
    <property type="match status" value="1"/>
</dbReference>
<keyword evidence="2" id="KW-0012">Acyltransferase</keyword>
<evidence type="ECO:0000313" key="5">
    <source>
        <dbReference type="Proteomes" id="UP000281975"/>
    </source>
</evidence>
<dbReference type="PROSITE" id="PS51186">
    <property type="entry name" value="GNAT"/>
    <property type="match status" value="1"/>
</dbReference>
<feature type="domain" description="N-acetyltransferase" evidence="3">
    <location>
        <begin position="7"/>
        <end position="180"/>
    </location>
</feature>
<dbReference type="GO" id="GO:0016747">
    <property type="term" value="F:acyltransferase activity, transferring groups other than amino-acyl groups"/>
    <property type="evidence" value="ECO:0007669"/>
    <property type="project" value="InterPro"/>
</dbReference>
<dbReference type="AlphaFoldDB" id="A0A420X0F1"/>
<dbReference type="Gene3D" id="3.40.630.30">
    <property type="match status" value="1"/>
</dbReference>
<dbReference type="PANTHER" id="PTHR43877:SF2">
    <property type="entry name" value="AMINOALKYLPHOSPHONATE N-ACETYLTRANSFERASE-RELATED"/>
    <property type="match status" value="1"/>
</dbReference>
<keyword evidence="4" id="KW-0689">Ribosomal protein</keyword>
<accession>A0A420X0F1</accession>
<keyword evidence="1" id="KW-0808">Transferase</keyword>
<dbReference type="InterPro" id="IPR016181">
    <property type="entry name" value="Acyl_CoA_acyltransferase"/>
</dbReference>
<dbReference type="Pfam" id="PF00583">
    <property type="entry name" value="Acetyltransf_1"/>
    <property type="match status" value="1"/>
</dbReference>
<dbReference type="EMBL" id="RBIN01000001">
    <property type="protein sequence ID" value="RKR07326.1"/>
    <property type="molecule type" value="Genomic_DNA"/>
</dbReference>
<evidence type="ECO:0000256" key="2">
    <source>
        <dbReference type="ARBA" id="ARBA00023315"/>
    </source>
</evidence>
<evidence type="ECO:0000313" key="4">
    <source>
        <dbReference type="EMBL" id="RKR07326.1"/>
    </source>
</evidence>
<keyword evidence="5" id="KW-1185">Reference proteome</keyword>
<keyword evidence="4" id="KW-0687">Ribonucleoprotein</keyword>
<comment type="caution">
    <text evidence="4">The sequence shown here is derived from an EMBL/GenBank/DDBJ whole genome shotgun (WGS) entry which is preliminary data.</text>
</comment>
<dbReference type="PANTHER" id="PTHR43877">
    <property type="entry name" value="AMINOALKYLPHOSPHONATE N-ACETYLTRANSFERASE-RELATED-RELATED"/>
    <property type="match status" value="1"/>
</dbReference>
<evidence type="ECO:0000256" key="1">
    <source>
        <dbReference type="ARBA" id="ARBA00022679"/>
    </source>
</evidence>
<gene>
    <name evidence="4" type="ORF">C7446_0137</name>
</gene>
<dbReference type="InterPro" id="IPR050832">
    <property type="entry name" value="Bact_Acetyltransf"/>
</dbReference>
<reference evidence="4 5" key="1">
    <citation type="submission" date="2018-10" db="EMBL/GenBank/DDBJ databases">
        <title>Genomic Encyclopedia of Type Strains, Phase IV (KMG-IV): sequencing the most valuable type-strain genomes for metagenomic binning, comparative biology and taxonomic classification.</title>
        <authorList>
            <person name="Goeker M."/>
        </authorList>
    </citation>
    <scope>NUCLEOTIDE SEQUENCE [LARGE SCALE GENOMIC DNA]</scope>
    <source>
        <strain evidence="4 5">DSM 23229</strain>
    </source>
</reference>
<organism evidence="4 5">
    <name type="scientific">Kushneria sinocarnis</name>
    <dbReference type="NCBI Taxonomy" id="595502"/>
    <lineage>
        <taxon>Bacteria</taxon>
        <taxon>Pseudomonadati</taxon>
        <taxon>Pseudomonadota</taxon>
        <taxon>Gammaproteobacteria</taxon>
        <taxon>Oceanospirillales</taxon>
        <taxon>Halomonadaceae</taxon>
        <taxon>Kushneria</taxon>
    </lineage>
</organism>
<evidence type="ECO:0000259" key="3">
    <source>
        <dbReference type="PROSITE" id="PS51186"/>
    </source>
</evidence>